<dbReference type="Pfam" id="PF00583">
    <property type="entry name" value="Acetyltransf_1"/>
    <property type="match status" value="1"/>
</dbReference>
<gene>
    <name evidence="2" type="ORF">SAMN05216389_101287</name>
</gene>
<evidence type="ECO:0000313" key="3">
    <source>
        <dbReference type="Proteomes" id="UP000198618"/>
    </source>
</evidence>
<organism evidence="2 3">
    <name type="scientific">Oceanobacillus limi</name>
    <dbReference type="NCBI Taxonomy" id="930131"/>
    <lineage>
        <taxon>Bacteria</taxon>
        <taxon>Bacillati</taxon>
        <taxon>Bacillota</taxon>
        <taxon>Bacilli</taxon>
        <taxon>Bacillales</taxon>
        <taxon>Bacillaceae</taxon>
        <taxon>Oceanobacillus</taxon>
    </lineage>
</organism>
<dbReference type="SUPFAM" id="SSF55729">
    <property type="entry name" value="Acyl-CoA N-acyltransferases (Nat)"/>
    <property type="match status" value="1"/>
</dbReference>
<dbReference type="OrthoDB" id="423921at2"/>
<dbReference type="PROSITE" id="PS51186">
    <property type="entry name" value="GNAT"/>
    <property type="match status" value="1"/>
</dbReference>
<evidence type="ECO:0000259" key="1">
    <source>
        <dbReference type="PROSITE" id="PS51186"/>
    </source>
</evidence>
<reference evidence="2 3" key="1">
    <citation type="submission" date="2016-10" db="EMBL/GenBank/DDBJ databases">
        <authorList>
            <person name="de Groot N.N."/>
        </authorList>
    </citation>
    <scope>NUCLEOTIDE SEQUENCE [LARGE SCALE GENOMIC DNA]</scope>
    <source>
        <strain evidence="2 3">IBRC-M 10780</strain>
    </source>
</reference>
<dbReference type="Proteomes" id="UP000198618">
    <property type="component" value="Unassembled WGS sequence"/>
</dbReference>
<accession>A0A1H9YAS4</accession>
<keyword evidence="2" id="KW-0808">Transferase</keyword>
<dbReference type="AlphaFoldDB" id="A0A1H9YAS4"/>
<keyword evidence="3" id="KW-1185">Reference proteome</keyword>
<evidence type="ECO:0000313" key="2">
    <source>
        <dbReference type="EMBL" id="SES65945.1"/>
    </source>
</evidence>
<dbReference type="STRING" id="930131.SAMN05216389_101287"/>
<dbReference type="InterPro" id="IPR000182">
    <property type="entry name" value="GNAT_dom"/>
</dbReference>
<protein>
    <submittedName>
        <fullName evidence="2">Acetyltransferase (GNAT) family protein</fullName>
    </submittedName>
</protein>
<dbReference type="Gene3D" id="3.40.630.30">
    <property type="match status" value="1"/>
</dbReference>
<feature type="domain" description="N-acetyltransferase" evidence="1">
    <location>
        <begin position="3"/>
        <end position="157"/>
    </location>
</feature>
<name>A0A1H9YAS4_9BACI</name>
<dbReference type="EMBL" id="FOHE01000001">
    <property type="protein sequence ID" value="SES65945.1"/>
    <property type="molecule type" value="Genomic_DNA"/>
</dbReference>
<proteinExistence type="predicted"/>
<sequence>MDLKTKNMTENDAIDILTWKYEKPYDVYNNVLTGDAILELLNGSYKMIVDHEDRIIGIFCIGESAKVPAGEKFHVYEEDCVDVGIGMNPDLTGKGYGYEYFAYILEEVAKKYSNDIRLSVATFNQRAIHLYEKFGFKKEKIFYKDSMEFITMVKRRDRKEEAYFEN</sequence>
<dbReference type="GO" id="GO:0016747">
    <property type="term" value="F:acyltransferase activity, transferring groups other than amino-acyl groups"/>
    <property type="evidence" value="ECO:0007669"/>
    <property type="project" value="InterPro"/>
</dbReference>
<dbReference type="InterPro" id="IPR016181">
    <property type="entry name" value="Acyl_CoA_acyltransferase"/>
</dbReference>